<accession>A0A265DWS3</accession>
<evidence type="ECO:0000259" key="3">
    <source>
        <dbReference type="Pfam" id="PF22178"/>
    </source>
</evidence>
<dbReference type="Gene3D" id="3.55.50.10">
    <property type="entry name" value="Baseplate protein-like domains"/>
    <property type="match status" value="1"/>
</dbReference>
<dbReference type="Proteomes" id="UP000216538">
    <property type="component" value="Unassembled WGS sequence"/>
</dbReference>
<reference evidence="5 7" key="2">
    <citation type="submission" date="2017-07" db="EMBL/GenBank/DDBJ databases">
        <title>Shotgun whole genome sequences of three halophilic bacterial isolates.</title>
        <authorList>
            <person name="Pozzo T."/>
            <person name="Higdon S.M."/>
            <person name="Quillaguaman J."/>
        </authorList>
    </citation>
    <scope>NUCLEOTIDE SEQUENCE [LARGE SCALE GENOMIC DNA]</scope>
    <source>
        <strain evidence="5 7">LC1</strain>
    </source>
</reference>
<dbReference type="AlphaFoldDB" id="A0A265DWS3"/>
<comment type="similarity">
    <text evidence="1">Belongs to the VgrG protein family.</text>
</comment>
<dbReference type="NCBIfam" id="TIGR03361">
    <property type="entry name" value="VI_Rhs_Vgr"/>
    <property type="match status" value="1"/>
</dbReference>
<gene>
    <name evidence="5" type="ORF">CE457_13805</name>
    <name evidence="4" type="ORF">KUC_2545</name>
</gene>
<dbReference type="PANTHER" id="PTHR32305">
    <property type="match status" value="1"/>
</dbReference>
<evidence type="ECO:0000313" key="4">
    <source>
        <dbReference type="EMBL" id="EHJ92588.1"/>
    </source>
</evidence>
<name>A0A265DWS3_9GAMM</name>
<dbReference type="Gene3D" id="2.40.50.230">
    <property type="entry name" value="Gp5 N-terminal domain"/>
    <property type="match status" value="1"/>
</dbReference>
<dbReference type="EMBL" id="JH393258">
    <property type="protein sequence ID" value="EHJ92588.1"/>
    <property type="molecule type" value="Genomic_DNA"/>
</dbReference>
<dbReference type="InterPro" id="IPR050708">
    <property type="entry name" value="T6SS_VgrG/RHS"/>
</dbReference>
<evidence type="ECO:0000259" key="2">
    <source>
        <dbReference type="Pfam" id="PF04717"/>
    </source>
</evidence>
<dbReference type="InterPro" id="IPR006531">
    <property type="entry name" value="Gp5/Vgr_OB"/>
</dbReference>
<sequence length="700" mass="77859">MALSTGLQFTLTLPGVDDIAVIDFTHREALSQPFELALNLASRNSRLDAAELLDREATLTIWQGGELLRRVHGIVAEFGRGDRGHRRTFYSLVLRPALWRLSLRHNSRIFQKVDPLTIINTLCDERGIRDVAFAVTRELPEREYCVQYRETDLAFIERLAAEEGLFYFHEFAEGSHRLIFADDPQVLTSLGERTYHSRAGGTAPSRHVRKLSHTARVAAATATLKDYSFKNPAYAQLHEHLGRDVEDHGQQVDYEHYDYPGRYKQDASGKPFTSIRLEQLRREAITASAESDLPELAPGVRFNLTDHDTDSLNRDWQAIEVSHVGEQPQALEEDGMLVGKEFQGDANGMTRYHNQVTLIPGDAPWRATPNPKPRVDGPQVAFVVGPEGEEIHCDEHGRVKVQFPWDRYAEPDDTASCWVRVAQGWAGGGYGSIAIPRIGHEVIISFLEGDPDQPLVTGRTYHAVNTAPYPLPEHKTRTVIRTQSHKAEGFNELRFEDQAGEEQIWLHAQKDLELLTLNNRIEEIRNDSFLQVNNDRISEIDNDDHHTVHGNRFEHTEGQQHFSVDGTLHINAGQAWLSESGRELHIKAGHKVVLEAGSELTLNAGGSFIKLDGGGVTMVGPKVRVNAGGSPGNGSGQAVEGPLLPGHAVAEGHEDVTMGPVFGKRLEQAMADDIPLVELCQLQRDGSCPLADCPCRNNVT</sequence>
<organism evidence="4 6">
    <name type="scientific">Vreelandella boliviensis LC1</name>
    <dbReference type="NCBI Taxonomy" id="1072583"/>
    <lineage>
        <taxon>Bacteria</taxon>
        <taxon>Pseudomonadati</taxon>
        <taxon>Pseudomonadota</taxon>
        <taxon>Gammaproteobacteria</taxon>
        <taxon>Oceanospirillales</taxon>
        <taxon>Halomonadaceae</taxon>
        <taxon>Vreelandella</taxon>
    </lineage>
</organism>
<feature type="domain" description="Gp5/Type VI secretion system Vgr C-terminal trimerisation" evidence="3">
    <location>
        <begin position="479"/>
        <end position="581"/>
    </location>
</feature>
<dbReference type="RefSeq" id="WP_007113497.1">
    <property type="nucleotide sequence ID" value="NZ_JH393258.1"/>
</dbReference>
<reference evidence="4 6" key="1">
    <citation type="submission" date="2011-10" db="EMBL/GenBank/DDBJ databases">
        <authorList>
            <person name="Quillaguamn J."/>
            <person name="Guzmn D."/>
            <person name="Balderrama-Subieta A."/>
            <person name="Cardona-Ortuo C."/>
            <person name="Guevara-Martnez M."/>
            <person name="Callisaya-Quispe N."/>
        </authorList>
    </citation>
    <scope>NUCLEOTIDE SEQUENCE [LARGE SCALE GENOMIC DNA]</scope>
    <source>
        <strain evidence="4 6">LC1</strain>
    </source>
</reference>
<dbReference type="SUPFAM" id="SSF69255">
    <property type="entry name" value="gp5 N-terminal domain-like"/>
    <property type="match status" value="1"/>
</dbReference>
<dbReference type="OrthoDB" id="9762420at2"/>
<dbReference type="InterPro" id="IPR017847">
    <property type="entry name" value="T6SS_RhsGE_Vgr_subset"/>
</dbReference>
<dbReference type="InterPro" id="IPR006533">
    <property type="entry name" value="T6SS_Vgr_RhsGE"/>
</dbReference>
<dbReference type="Pfam" id="PF22178">
    <property type="entry name" value="Gp5_trimer_C"/>
    <property type="match status" value="1"/>
</dbReference>
<dbReference type="NCBIfam" id="TIGR01646">
    <property type="entry name" value="vgr_GE"/>
    <property type="match status" value="1"/>
</dbReference>
<dbReference type="PANTHER" id="PTHR32305:SF11">
    <property type="entry name" value="TYPE VI SECRETION SYSTEM SPIKE PROTEIN VGRG3"/>
    <property type="match status" value="1"/>
</dbReference>
<dbReference type="SUPFAM" id="SSF69349">
    <property type="entry name" value="Phage fibre proteins"/>
    <property type="match status" value="1"/>
</dbReference>
<feature type="domain" description="Gp5/Type VI secretion system Vgr protein OB-fold" evidence="2">
    <location>
        <begin position="394"/>
        <end position="461"/>
    </location>
</feature>
<evidence type="ECO:0000313" key="5">
    <source>
        <dbReference type="EMBL" id="OZT73666.1"/>
    </source>
</evidence>
<proteinExistence type="inferred from homology"/>
<dbReference type="Pfam" id="PF05954">
    <property type="entry name" value="Phage_GPD"/>
    <property type="match status" value="1"/>
</dbReference>
<dbReference type="InterPro" id="IPR037026">
    <property type="entry name" value="Vgr_OB-fold_dom_sf"/>
</dbReference>
<dbReference type="Pfam" id="PF04717">
    <property type="entry name" value="Phage_base_V"/>
    <property type="match status" value="1"/>
</dbReference>
<dbReference type="Gene3D" id="4.10.220.110">
    <property type="match status" value="1"/>
</dbReference>
<keyword evidence="7" id="KW-1185">Reference proteome</keyword>
<dbReference type="SUPFAM" id="SSF69279">
    <property type="entry name" value="Phage tail proteins"/>
    <property type="match status" value="2"/>
</dbReference>
<dbReference type="Gene3D" id="2.30.110.50">
    <property type="match status" value="1"/>
</dbReference>
<dbReference type="Proteomes" id="UP000005756">
    <property type="component" value="Unassembled WGS sequence"/>
</dbReference>
<dbReference type="InterPro" id="IPR054030">
    <property type="entry name" value="Gp5_Vgr_C"/>
</dbReference>
<evidence type="ECO:0000256" key="1">
    <source>
        <dbReference type="ARBA" id="ARBA00005558"/>
    </source>
</evidence>
<protein>
    <submittedName>
        <fullName evidence="5">Type IV secretion protein Rhs</fullName>
    </submittedName>
</protein>
<dbReference type="EMBL" id="NPEY01000009">
    <property type="protein sequence ID" value="OZT73666.1"/>
    <property type="molecule type" value="Genomic_DNA"/>
</dbReference>
<evidence type="ECO:0000313" key="7">
    <source>
        <dbReference type="Proteomes" id="UP000216538"/>
    </source>
</evidence>
<dbReference type="STRING" id="1072583.KUC_2545"/>
<evidence type="ECO:0000313" key="6">
    <source>
        <dbReference type="Proteomes" id="UP000005756"/>
    </source>
</evidence>